<proteinExistence type="predicted"/>
<reference evidence="2 3" key="1">
    <citation type="submission" date="2015-03" db="EMBL/GenBank/DDBJ databases">
        <authorList>
            <person name="Murphy D."/>
        </authorList>
    </citation>
    <scope>NUCLEOTIDE SEQUENCE [LARGE SCALE GENOMIC DNA]</scope>
    <source>
        <strain evidence="2 3">KMM 520</strain>
    </source>
</reference>
<name>A0A0U2X3W2_9GAMM</name>
<dbReference type="SUPFAM" id="SSF54593">
    <property type="entry name" value="Glyoxalase/Bleomycin resistance protein/Dihydroxybiphenyl dioxygenase"/>
    <property type="match status" value="1"/>
</dbReference>
<protein>
    <recommendedName>
        <fullName evidence="1">VOC domain-containing protein</fullName>
    </recommendedName>
</protein>
<sequence>MSNCLHLAIPAGDLNIAKTFYCDVLGCKTGNSEQGRWIDIDFWGNELTLHQSVERLPTVRHDVDMGAVAVPHFGIHLSENEFNALKQRIENAGLEYLDKPYRRFIGDEFEQETFFIEDPNGNVLEMKTMVNPEVLFKKSKVRVC</sequence>
<dbReference type="Proteomes" id="UP000065261">
    <property type="component" value="Chromosome I"/>
</dbReference>
<dbReference type="InterPro" id="IPR004360">
    <property type="entry name" value="Glyas_Fos-R_dOase_dom"/>
</dbReference>
<dbReference type="InterPro" id="IPR037523">
    <property type="entry name" value="VOC_core"/>
</dbReference>
<dbReference type="OrthoDB" id="793940at2"/>
<dbReference type="EMBL" id="CP011034">
    <property type="protein sequence ID" value="ALS31982.1"/>
    <property type="molecule type" value="Genomic_DNA"/>
</dbReference>
<dbReference type="RefSeq" id="WP_058372624.1">
    <property type="nucleotide sequence ID" value="NZ_CP011034.1"/>
</dbReference>
<dbReference type="AlphaFoldDB" id="A0A0U2X3W2"/>
<organism evidence="2">
    <name type="scientific">Pseudoalteromonas translucida KMM 520</name>
    <dbReference type="NCBI Taxonomy" id="1315283"/>
    <lineage>
        <taxon>Bacteria</taxon>
        <taxon>Pseudomonadati</taxon>
        <taxon>Pseudomonadota</taxon>
        <taxon>Gammaproteobacteria</taxon>
        <taxon>Alteromonadales</taxon>
        <taxon>Pseudoalteromonadaceae</taxon>
        <taxon>Pseudoalteromonas</taxon>
    </lineage>
</organism>
<dbReference type="Pfam" id="PF00903">
    <property type="entry name" value="Glyoxalase"/>
    <property type="match status" value="1"/>
</dbReference>
<dbReference type="PROSITE" id="PS51819">
    <property type="entry name" value="VOC"/>
    <property type="match status" value="1"/>
</dbReference>
<dbReference type="PATRIC" id="fig|1315283.4.peg.580"/>
<gene>
    <name evidence="2" type="ORF">PTRA_a0649</name>
</gene>
<feature type="domain" description="VOC" evidence="1">
    <location>
        <begin position="3"/>
        <end position="129"/>
    </location>
</feature>
<dbReference type="PANTHER" id="PTHR39434">
    <property type="match status" value="1"/>
</dbReference>
<dbReference type="KEGG" id="ptn:PTRA_a0649"/>
<dbReference type="InterPro" id="IPR029068">
    <property type="entry name" value="Glyas_Bleomycin-R_OHBP_Dase"/>
</dbReference>
<evidence type="ECO:0000259" key="1">
    <source>
        <dbReference type="PROSITE" id="PS51819"/>
    </source>
</evidence>
<dbReference type="Gene3D" id="3.10.180.10">
    <property type="entry name" value="2,3-Dihydroxybiphenyl 1,2-Dioxygenase, domain 1"/>
    <property type="match status" value="1"/>
</dbReference>
<evidence type="ECO:0000313" key="2">
    <source>
        <dbReference type="EMBL" id="ALS31982.1"/>
    </source>
</evidence>
<evidence type="ECO:0000313" key="3">
    <source>
        <dbReference type="Proteomes" id="UP000065261"/>
    </source>
</evidence>
<accession>A0A0U2X3W2</accession>
<dbReference type="PANTHER" id="PTHR39434:SF1">
    <property type="entry name" value="VOC DOMAIN-CONTAINING PROTEIN"/>
    <property type="match status" value="1"/>
</dbReference>